<proteinExistence type="predicted"/>
<protein>
    <submittedName>
        <fullName evidence="2">Uncharacterized protein</fullName>
    </submittedName>
</protein>
<gene>
    <name evidence="2" type="ORF">HJG59_009034</name>
</gene>
<evidence type="ECO:0000313" key="2">
    <source>
        <dbReference type="EMBL" id="KAF6429703.1"/>
    </source>
</evidence>
<sequence length="126" mass="13974">MKWAIREGPSCVKRRRCQGGHSSLRHFSSHAVSLLQDGRALHIEGGEEHRGRLSRPWAVPFSQSPAGRCRVPHPGLRRRPGSSWSPPFPQLRSVRAGDKGESGTHSPSRARRENGEAQGRGTGRRE</sequence>
<reference evidence="2 3" key="1">
    <citation type="journal article" date="2020" name="Nature">
        <title>Six reference-quality genomes reveal evolution of bat adaptations.</title>
        <authorList>
            <person name="Jebb D."/>
            <person name="Huang Z."/>
            <person name="Pippel M."/>
            <person name="Hughes G.M."/>
            <person name="Lavrichenko K."/>
            <person name="Devanna P."/>
            <person name="Winkler S."/>
            <person name="Jermiin L.S."/>
            <person name="Skirmuntt E.C."/>
            <person name="Katzourakis A."/>
            <person name="Burkitt-Gray L."/>
            <person name="Ray D.A."/>
            <person name="Sullivan K.A.M."/>
            <person name="Roscito J.G."/>
            <person name="Kirilenko B.M."/>
            <person name="Davalos L.M."/>
            <person name="Corthals A.P."/>
            <person name="Power M.L."/>
            <person name="Jones G."/>
            <person name="Ransome R.D."/>
            <person name="Dechmann D.K.N."/>
            <person name="Locatelli A.G."/>
            <person name="Puechmaille S.J."/>
            <person name="Fedrigo O."/>
            <person name="Jarvis E.D."/>
            <person name="Hiller M."/>
            <person name="Vernes S.C."/>
            <person name="Myers E.W."/>
            <person name="Teeling E.C."/>
        </authorList>
    </citation>
    <scope>NUCLEOTIDE SEQUENCE [LARGE SCALE GENOMIC DNA]</scope>
    <source>
        <strain evidence="2">MMolMol1</strain>
        <tissue evidence="2">Muscle</tissue>
    </source>
</reference>
<keyword evidence="3" id="KW-1185">Reference proteome</keyword>
<accession>A0A7J8E2R9</accession>
<comment type="caution">
    <text evidence="2">The sequence shown here is derived from an EMBL/GenBank/DDBJ whole genome shotgun (WGS) entry which is preliminary data.</text>
</comment>
<dbReference type="EMBL" id="JACASF010000015">
    <property type="protein sequence ID" value="KAF6429703.1"/>
    <property type="molecule type" value="Genomic_DNA"/>
</dbReference>
<dbReference type="AlphaFoldDB" id="A0A7J8E2R9"/>
<evidence type="ECO:0000256" key="1">
    <source>
        <dbReference type="SAM" id="MobiDB-lite"/>
    </source>
</evidence>
<organism evidence="2 3">
    <name type="scientific">Molossus molossus</name>
    <name type="common">Pallas' mastiff bat</name>
    <name type="synonym">Vespertilio molossus</name>
    <dbReference type="NCBI Taxonomy" id="27622"/>
    <lineage>
        <taxon>Eukaryota</taxon>
        <taxon>Metazoa</taxon>
        <taxon>Chordata</taxon>
        <taxon>Craniata</taxon>
        <taxon>Vertebrata</taxon>
        <taxon>Euteleostomi</taxon>
        <taxon>Mammalia</taxon>
        <taxon>Eutheria</taxon>
        <taxon>Laurasiatheria</taxon>
        <taxon>Chiroptera</taxon>
        <taxon>Yangochiroptera</taxon>
        <taxon>Molossidae</taxon>
        <taxon>Molossus</taxon>
    </lineage>
</organism>
<dbReference type="InParanoid" id="A0A7J8E2R9"/>
<evidence type="ECO:0000313" key="3">
    <source>
        <dbReference type="Proteomes" id="UP000550707"/>
    </source>
</evidence>
<feature type="region of interest" description="Disordered" evidence="1">
    <location>
        <begin position="46"/>
        <end position="126"/>
    </location>
</feature>
<name>A0A7J8E2R9_MOLMO</name>
<dbReference type="Proteomes" id="UP000550707">
    <property type="component" value="Unassembled WGS sequence"/>
</dbReference>